<reference evidence="1" key="1">
    <citation type="submission" date="2021-06" db="EMBL/GenBank/DDBJ databases">
        <authorList>
            <person name="Kallberg Y."/>
            <person name="Tangrot J."/>
            <person name="Rosling A."/>
        </authorList>
    </citation>
    <scope>NUCLEOTIDE SEQUENCE</scope>
    <source>
        <strain evidence="1">AU212A</strain>
    </source>
</reference>
<sequence length="288" mass="35071">MSLIYSRLSLDLYYNVIDIILYEIFELDILYVKIPIKTIGGILFTCKHFYHYLRKEFAKYFYKKFGFDEKIFLPNCIRKNCKDNDGDNITVYCGSIWDLLNAYMYDIYEEPELPCSWYGHVPNVIFESREIYYCNYLDCDRYIDYYERMYHVKLFFYKLHDDYTYYHCVERKKINVFSLEKILEIIDNSISDTDKVVKILGISKNLGNMIDGCIQGNMDYNLGILYFLYSKLEYYLPISYKIIYILVYQILYMKTDINYLIWKELFLYLKYYLLKLSKDYRLLINQQG</sequence>
<evidence type="ECO:0000313" key="1">
    <source>
        <dbReference type="EMBL" id="CAG8460152.1"/>
    </source>
</evidence>
<organism evidence="1 2">
    <name type="scientific">Scutellospora calospora</name>
    <dbReference type="NCBI Taxonomy" id="85575"/>
    <lineage>
        <taxon>Eukaryota</taxon>
        <taxon>Fungi</taxon>
        <taxon>Fungi incertae sedis</taxon>
        <taxon>Mucoromycota</taxon>
        <taxon>Glomeromycotina</taxon>
        <taxon>Glomeromycetes</taxon>
        <taxon>Diversisporales</taxon>
        <taxon>Gigasporaceae</taxon>
        <taxon>Scutellospora</taxon>
    </lineage>
</organism>
<protein>
    <submittedName>
        <fullName evidence="1">3315_t:CDS:1</fullName>
    </submittedName>
</protein>
<name>A0ACA9K938_9GLOM</name>
<keyword evidence="2" id="KW-1185">Reference proteome</keyword>
<evidence type="ECO:0000313" key="2">
    <source>
        <dbReference type="Proteomes" id="UP000789860"/>
    </source>
</evidence>
<accession>A0ACA9K938</accession>
<dbReference type="EMBL" id="CAJVPM010001124">
    <property type="protein sequence ID" value="CAG8460152.1"/>
    <property type="molecule type" value="Genomic_DNA"/>
</dbReference>
<comment type="caution">
    <text evidence="1">The sequence shown here is derived from an EMBL/GenBank/DDBJ whole genome shotgun (WGS) entry which is preliminary data.</text>
</comment>
<proteinExistence type="predicted"/>
<gene>
    <name evidence="1" type="ORF">SCALOS_LOCUS1576</name>
</gene>
<dbReference type="Proteomes" id="UP000789860">
    <property type="component" value="Unassembled WGS sequence"/>
</dbReference>